<evidence type="ECO:0000256" key="2">
    <source>
        <dbReference type="ARBA" id="ARBA00023054"/>
    </source>
</evidence>
<dbReference type="SUPFAM" id="SSF74853">
    <property type="entry name" value="Lamin A/C globular tail domain"/>
    <property type="match status" value="2"/>
</dbReference>
<comment type="subcellular location">
    <subcellularLocation>
        <location evidence="1">Nucleus</location>
    </subcellularLocation>
</comment>
<dbReference type="PANTHER" id="PTHR45721">
    <property type="entry name" value="LAMIN DM0-RELATED"/>
    <property type="match status" value="1"/>
</dbReference>
<dbReference type="GO" id="GO:0031507">
    <property type="term" value="P:heterochromatin formation"/>
    <property type="evidence" value="ECO:0007669"/>
    <property type="project" value="TreeGrafter"/>
</dbReference>
<dbReference type="GO" id="GO:0006998">
    <property type="term" value="P:nuclear envelope organization"/>
    <property type="evidence" value="ECO:0007669"/>
    <property type="project" value="TreeGrafter"/>
</dbReference>
<feature type="region of interest" description="Disordered" evidence="4">
    <location>
        <begin position="1"/>
        <end position="35"/>
    </location>
</feature>
<accession>A0AAV1QGD5</accession>
<evidence type="ECO:0000256" key="4">
    <source>
        <dbReference type="SAM" id="MobiDB-lite"/>
    </source>
</evidence>
<dbReference type="GO" id="GO:0005652">
    <property type="term" value="C:nuclear lamina"/>
    <property type="evidence" value="ECO:0007669"/>
    <property type="project" value="TreeGrafter"/>
</dbReference>
<evidence type="ECO:0000313" key="6">
    <source>
        <dbReference type="Proteomes" id="UP001314229"/>
    </source>
</evidence>
<keyword evidence="6" id="KW-1185">Reference proteome</keyword>
<keyword evidence="2" id="KW-0175">Coiled coil</keyword>
<comment type="caution">
    <text evidence="5">The sequence shown here is derived from an EMBL/GenBank/DDBJ whole genome shotgun (WGS) entry which is preliminary data.</text>
</comment>
<protein>
    <submittedName>
        <fullName evidence="5">Uncharacterized protein LOC128384063</fullName>
    </submittedName>
</protein>
<dbReference type="Proteomes" id="UP001314229">
    <property type="component" value="Unassembled WGS sequence"/>
</dbReference>
<dbReference type="GO" id="GO:0051664">
    <property type="term" value="P:nuclear pore localization"/>
    <property type="evidence" value="ECO:0007669"/>
    <property type="project" value="TreeGrafter"/>
</dbReference>
<organism evidence="5 6">
    <name type="scientific">Scomber scombrus</name>
    <name type="common">Atlantic mackerel</name>
    <name type="synonym">Scomber vernalis</name>
    <dbReference type="NCBI Taxonomy" id="13677"/>
    <lineage>
        <taxon>Eukaryota</taxon>
        <taxon>Metazoa</taxon>
        <taxon>Chordata</taxon>
        <taxon>Craniata</taxon>
        <taxon>Vertebrata</taxon>
        <taxon>Euteleostomi</taxon>
        <taxon>Actinopterygii</taxon>
        <taxon>Neopterygii</taxon>
        <taxon>Teleostei</taxon>
        <taxon>Neoteleostei</taxon>
        <taxon>Acanthomorphata</taxon>
        <taxon>Pelagiaria</taxon>
        <taxon>Scombriformes</taxon>
        <taxon>Scombridae</taxon>
        <taxon>Scomber</taxon>
    </lineage>
</organism>
<feature type="non-terminal residue" evidence="5">
    <location>
        <position position="1"/>
    </location>
</feature>
<gene>
    <name evidence="5" type="ORF">FSCOSCO3_A022622</name>
</gene>
<evidence type="ECO:0000256" key="1">
    <source>
        <dbReference type="ARBA" id="ARBA00004123"/>
    </source>
</evidence>
<evidence type="ECO:0000313" key="5">
    <source>
        <dbReference type="EMBL" id="CAK6983457.1"/>
    </source>
</evidence>
<dbReference type="InterPro" id="IPR036415">
    <property type="entry name" value="Lamin_tail_dom_sf"/>
</dbReference>
<dbReference type="GO" id="GO:0090435">
    <property type="term" value="P:protein localization to nuclear envelope"/>
    <property type="evidence" value="ECO:0007669"/>
    <property type="project" value="TreeGrafter"/>
</dbReference>
<reference evidence="5 6" key="1">
    <citation type="submission" date="2024-01" db="EMBL/GenBank/DDBJ databases">
        <authorList>
            <person name="Alioto T."/>
            <person name="Alioto T."/>
            <person name="Gomez Garrido J."/>
        </authorList>
    </citation>
    <scope>NUCLEOTIDE SEQUENCE [LARGE SCALE GENOMIC DNA]</scope>
</reference>
<dbReference type="PANTHER" id="PTHR45721:SF11">
    <property type="entry name" value="LAMIN DM0-RELATED"/>
    <property type="match status" value="1"/>
</dbReference>
<sequence>TKRSCWDETEGGGKNYFSKSDDTEEQPLNAARSDGANLTVNPAMSEENKELKLEGWKLRVTVNDQNPIMFTFKESIILKAEEKVNDLKLEGWKLRVTVNDENSIMFTFEESFILRAEEKVYIWVPGFVTHFPPYNLVWKELKRWAKGDKLLVELINCHEEIVKTTEVK</sequence>
<dbReference type="GO" id="GO:0005200">
    <property type="term" value="F:structural constituent of cytoskeleton"/>
    <property type="evidence" value="ECO:0007669"/>
    <property type="project" value="TreeGrafter"/>
</dbReference>
<evidence type="ECO:0000256" key="3">
    <source>
        <dbReference type="ARBA" id="ARBA00023242"/>
    </source>
</evidence>
<dbReference type="AlphaFoldDB" id="A0AAV1QGD5"/>
<dbReference type="EMBL" id="CAWUFR010001313">
    <property type="protein sequence ID" value="CAK6983457.1"/>
    <property type="molecule type" value="Genomic_DNA"/>
</dbReference>
<dbReference type="Gene3D" id="2.60.40.1260">
    <property type="entry name" value="Lamin Tail domain"/>
    <property type="match status" value="2"/>
</dbReference>
<dbReference type="CDD" id="cd00838">
    <property type="entry name" value="MPP_superfamily"/>
    <property type="match status" value="1"/>
</dbReference>
<proteinExistence type="predicted"/>
<keyword evidence="3" id="KW-0539">Nucleus</keyword>
<dbReference type="GO" id="GO:0007097">
    <property type="term" value="P:nuclear migration"/>
    <property type="evidence" value="ECO:0007669"/>
    <property type="project" value="TreeGrafter"/>
</dbReference>
<name>A0AAV1QGD5_SCOSC</name>